<evidence type="ECO:0000256" key="2">
    <source>
        <dbReference type="SAM" id="SignalP"/>
    </source>
</evidence>
<protein>
    <submittedName>
        <fullName evidence="4">S9 family peptidase</fullName>
    </submittedName>
</protein>
<dbReference type="GO" id="GO:0004252">
    <property type="term" value="F:serine-type endopeptidase activity"/>
    <property type="evidence" value="ECO:0007669"/>
    <property type="project" value="TreeGrafter"/>
</dbReference>
<dbReference type="OrthoDB" id="128799at2"/>
<dbReference type="InterPro" id="IPR001375">
    <property type="entry name" value="Peptidase_S9_cat"/>
</dbReference>
<evidence type="ECO:0000313" key="5">
    <source>
        <dbReference type="Proteomes" id="UP000292085"/>
    </source>
</evidence>
<reference evidence="4 5" key="1">
    <citation type="submission" date="2019-02" db="EMBL/GenBank/DDBJ databases">
        <authorList>
            <person name="Li Y."/>
        </authorList>
    </citation>
    <scope>NUCLEOTIDE SEQUENCE [LARGE SCALE GENOMIC DNA]</scope>
    <source>
        <strain evidence="4 5">3-7</strain>
    </source>
</reference>
<gene>
    <name evidence="4" type="ORF">EWE75_20235</name>
</gene>
<name>A0A4Q6XU29_9SPHN</name>
<evidence type="ECO:0000259" key="3">
    <source>
        <dbReference type="Pfam" id="PF00326"/>
    </source>
</evidence>
<dbReference type="Gene3D" id="3.40.50.1820">
    <property type="entry name" value="alpha/beta hydrolase"/>
    <property type="match status" value="1"/>
</dbReference>
<keyword evidence="5" id="KW-1185">Reference proteome</keyword>
<dbReference type="SUPFAM" id="SSF53474">
    <property type="entry name" value="alpha/beta-Hydrolases"/>
    <property type="match status" value="1"/>
</dbReference>
<dbReference type="RefSeq" id="WP_130159910.1">
    <property type="nucleotide sequence ID" value="NZ_SGIS01000042.1"/>
</dbReference>
<dbReference type="InterPro" id="IPR029058">
    <property type="entry name" value="AB_hydrolase_fold"/>
</dbReference>
<dbReference type="PANTHER" id="PTHR42776:SF27">
    <property type="entry name" value="DIPEPTIDYL PEPTIDASE FAMILY MEMBER 6"/>
    <property type="match status" value="1"/>
</dbReference>
<dbReference type="EMBL" id="SGIS01000042">
    <property type="protein sequence ID" value="RZF60974.1"/>
    <property type="molecule type" value="Genomic_DNA"/>
</dbReference>
<proteinExistence type="predicted"/>
<accession>A0A4Q6XU29</accession>
<evidence type="ECO:0000313" key="4">
    <source>
        <dbReference type="EMBL" id="RZF60974.1"/>
    </source>
</evidence>
<dbReference type="Proteomes" id="UP000292085">
    <property type="component" value="Unassembled WGS sequence"/>
</dbReference>
<dbReference type="PANTHER" id="PTHR42776">
    <property type="entry name" value="SERINE PEPTIDASE S9 FAMILY MEMBER"/>
    <property type="match status" value="1"/>
</dbReference>
<dbReference type="GO" id="GO:0006508">
    <property type="term" value="P:proteolysis"/>
    <property type="evidence" value="ECO:0007669"/>
    <property type="project" value="InterPro"/>
</dbReference>
<evidence type="ECO:0000256" key="1">
    <source>
        <dbReference type="ARBA" id="ARBA00022801"/>
    </source>
</evidence>
<organism evidence="4 5">
    <name type="scientific">Sphingomonas populi</name>
    <dbReference type="NCBI Taxonomy" id="2484750"/>
    <lineage>
        <taxon>Bacteria</taxon>
        <taxon>Pseudomonadati</taxon>
        <taxon>Pseudomonadota</taxon>
        <taxon>Alphaproteobacteria</taxon>
        <taxon>Sphingomonadales</taxon>
        <taxon>Sphingomonadaceae</taxon>
        <taxon>Sphingomonas</taxon>
    </lineage>
</organism>
<sequence>MKVLRAGAGSALLALGATALAPVGAQTPPTPAPLIPLEAFATLPFIEAPQLSPDGTRLAARIAVHGKQRLAIIPLADKSKTASIDPGKQDLNGWQWVNDQWLVVSVGKSQSVEGDDFYVTRAISVSADGKKLIPLGVDPLGQHADDILWTAHDGSPHMLIAMQRSIYEGSDFWPEVRDFDVSTGRSKLVVHSTDTVMNWYADGAGVVRYGVGYADQSRSYRALYRDQPTASFRVIERAKGAGNSLDNNPALFLPEPGKALAIHDDAEGFSTIYPLDLKTMTRGAPLYAVPGYDLDSLLTSDDGTQMIGARYTDTYQHTHWTDPVLAAIQADFDKALGNRRGQIVSWSRDRSRLLVKVASASIPGSYYLYEPKEGVLHLLVQINNQLAGKQLAPVKTITYKARDGLEIHAILTLPAGRMAKDLPLILMPHGGPIARDDESWDWWAQFLANRGYAVLQPNYRGSSGYGTKFTDLGKGQWGLAMQDDLTDAVAWATHEGLADAKRVCIVGGSYGGYAALRAAQRDKGVYRCAVSFAGVSDMPGMIRYDGAFLNGGRSKDYFRERSPDLTAVSPANFAADFSIPVLLMHGDDDRTVPVKQSRLMVSRLKAAGKTYRYVEQPGGDHHLSSEADRVQFLKELEAFLKQYNPA</sequence>
<feature type="domain" description="Peptidase S9 prolyl oligopeptidase catalytic" evidence="3">
    <location>
        <begin position="441"/>
        <end position="643"/>
    </location>
</feature>
<dbReference type="AlphaFoldDB" id="A0A4Q6XU29"/>
<keyword evidence="2" id="KW-0732">Signal</keyword>
<feature type="signal peptide" evidence="2">
    <location>
        <begin position="1"/>
        <end position="21"/>
    </location>
</feature>
<dbReference type="Pfam" id="PF00326">
    <property type="entry name" value="Peptidase_S9"/>
    <property type="match status" value="1"/>
</dbReference>
<keyword evidence="1" id="KW-0378">Hydrolase</keyword>
<dbReference type="SUPFAM" id="SSF82171">
    <property type="entry name" value="DPP6 N-terminal domain-like"/>
    <property type="match status" value="1"/>
</dbReference>
<feature type="chain" id="PRO_5020880363" evidence="2">
    <location>
        <begin position="22"/>
        <end position="646"/>
    </location>
</feature>
<comment type="caution">
    <text evidence="4">The sequence shown here is derived from an EMBL/GenBank/DDBJ whole genome shotgun (WGS) entry which is preliminary data.</text>
</comment>